<accession>A0A7I4YSK7</accession>
<dbReference type="WBParaSite" id="HCON_00132020-00001">
    <property type="protein sequence ID" value="HCON_00132020-00001"/>
    <property type="gene ID" value="HCON_00132020"/>
</dbReference>
<dbReference type="AlphaFoldDB" id="A0A7I4YSK7"/>
<evidence type="ECO:0000313" key="1">
    <source>
        <dbReference type="Proteomes" id="UP000025227"/>
    </source>
</evidence>
<name>A0A7I4YSK7_HAECO</name>
<dbReference type="Proteomes" id="UP000025227">
    <property type="component" value="Unplaced"/>
</dbReference>
<evidence type="ECO:0000313" key="2">
    <source>
        <dbReference type="WBParaSite" id="HCON_00132020-00001"/>
    </source>
</evidence>
<protein>
    <submittedName>
        <fullName evidence="2">Phage tail protein</fullName>
    </submittedName>
</protein>
<organism evidence="1 2">
    <name type="scientific">Haemonchus contortus</name>
    <name type="common">Barber pole worm</name>
    <dbReference type="NCBI Taxonomy" id="6289"/>
    <lineage>
        <taxon>Eukaryota</taxon>
        <taxon>Metazoa</taxon>
        <taxon>Ecdysozoa</taxon>
        <taxon>Nematoda</taxon>
        <taxon>Chromadorea</taxon>
        <taxon>Rhabditida</taxon>
        <taxon>Rhabditina</taxon>
        <taxon>Rhabditomorpha</taxon>
        <taxon>Strongyloidea</taxon>
        <taxon>Trichostrongylidae</taxon>
        <taxon>Haemonchus</taxon>
    </lineage>
</organism>
<keyword evidence="1" id="KW-1185">Reference proteome</keyword>
<proteinExistence type="predicted"/>
<sequence>MGSFPGRSGPCYGPRCIWRSESRAICAGDFLEYLVEAIPKLSGLTESNRWQRARNVYNGGAEASYGAAVSAEEAIDGGTLRTRVQVAEGWSSS</sequence>
<reference evidence="2" key="1">
    <citation type="submission" date="2020-12" db="UniProtKB">
        <authorList>
            <consortium name="WormBaseParasite"/>
        </authorList>
    </citation>
    <scope>IDENTIFICATION</scope>
    <source>
        <strain evidence="2">MHco3</strain>
    </source>
</reference>